<comment type="similarity">
    <text evidence="1">Belongs to the bacterial ring-hydroxylating dioxygenase alpha subunit family.</text>
</comment>
<dbReference type="EMBL" id="KU144982">
    <property type="protein sequence ID" value="AMK59365.1"/>
    <property type="molecule type" value="Genomic_DNA"/>
</dbReference>
<dbReference type="Gene3D" id="2.102.10.10">
    <property type="entry name" value="Rieske [2Fe-2S] iron-sulphur domain"/>
    <property type="match status" value="1"/>
</dbReference>
<name>A0A126SYI3_9BACT</name>
<dbReference type="GO" id="GO:0051213">
    <property type="term" value="F:dioxygenase activity"/>
    <property type="evidence" value="ECO:0007669"/>
    <property type="project" value="UniProtKB-KW"/>
</dbReference>
<sequence>METMKPRELAAPDIDRLVVDLADAGEFRVHRDVFRDPAVFELEMKYIFERNWVFVGLDSQAPSPNDYFTTWIGRQPIIVARDKQGKLGAFINSCAHKGARIAHHRDGNAKQWVCSYHGWAYDTAGQCIYIKDQDAGCYAEPFNKLDHNLKKVKFGQYRGFLFASLSDDVPSLDEHLGEASKLLDLVWDQGPDGIEAIPGVSSYTYNANWKMQIENCIDGYHLTSCHPSFMNIVSRRKAGESGNTQVKSIDFAAMAAVKGGGYTFPRGHAVGIFDNPAPQERGLYQHHEELVARVGETKAKWMYAGRNLTIYPNVQFAENASLQMRVIRPLSVDKTEMTIYCLGARGESDAAREIRIRQYEDFFNTSGMATPDDTIAYEDCQVGFRAGVVSDMHGYYRGMTNVVAGADERAAEIGFTPATSSTGPFAMQDETVMFGGYRAWKKFIKDGLLADGVA</sequence>
<evidence type="ECO:0000256" key="1">
    <source>
        <dbReference type="ARBA" id="ARBA00008751"/>
    </source>
</evidence>
<dbReference type="PRINTS" id="PR00090">
    <property type="entry name" value="RNGDIOXGNASE"/>
</dbReference>
<dbReference type="GO" id="GO:0005506">
    <property type="term" value="F:iron ion binding"/>
    <property type="evidence" value="ECO:0007669"/>
    <property type="project" value="InterPro"/>
</dbReference>
<dbReference type="CDD" id="cd08879">
    <property type="entry name" value="RHO_alpha_C_AntDO-like"/>
    <property type="match status" value="1"/>
</dbReference>
<dbReference type="PANTHER" id="PTHR43756:SF1">
    <property type="entry name" value="3-PHENYLPROPIONATE_CINNAMIC ACID DIOXYGENASE SUBUNIT ALPHA"/>
    <property type="match status" value="1"/>
</dbReference>
<keyword evidence="8" id="KW-0223">Dioxygenase</keyword>
<evidence type="ECO:0000256" key="4">
    <source>
        <dbReference type="ARBA" id="ARBA00023002"/>
    </source>
</evidence>
<dbReference type="Pfam" id="PF00848">
    <property type="entry name" value="Ring_hydroxyl_A"/>
    <property type="match status" value="1"/>
</dbReference>
<dbReference type="InterPro" id="IPR017941">
    <property type="entry name" value="Rieske_2Fe-2S"/>
</dbReference>
<dbReference type="SUPFAM" id="SSF50022">
    <property type="entry name" value="ISP domain"/>
    <property type="match status" value="1"/>
</dbReference>
<dbReference type="Pfam" id="PF00355">
    <property type="entry name" value="Rieske"/>
    <property type="match status" value="1"/>
</dbReference>
<keyword evidence="4" id="KW-0560">Oxidoreductase</keyword>
<dbReference type="InterPro" id="IPR015879">
    <property type="entry name" value="Ring_hydroxy_dOase_asu_C_dom"/>
</dbReference>
<evidence type="ECO:0000256" key="2">
    <source>
        <dbReference type="ARBA" id="ARBA00022714"/>
    </source>
</evidence>
<keyword evidence="2" id="KW-0001">2Fe-2S</keyword>
<accession>A0A126SYI3</accession>
<dbReference type="Gene3D" id="3.90.380.10">
    <property type="entry name" value="Naphthalene 1,2-dioxygenase Alpha Subunit, Chain A, domain 1"/>
    <property type="match status" value="1"/>
</dbReference>
<dbReference type="InterPro" id="IPR036922">
    <property type="entry name" value="Rieske_2Fe-2S_sf"/>
</dbReference>
<evidence type="ECO:0000256" key="6">
    <source>
        <dbReference type="ARBA" id="ARBA00023014"/>
    </source>
</evidence>
<organism evidence="8">
    <name type="scientific">uncultured bacterium UPO54</name>
    <dbReference type="NCBI Taxonomy" id="1776979"/>
    <lineage>
        <taxon>Bacteria</taxon>
        <taxon>environmental samples</taxon>
    </lineage>
</organism>
<dbReference type="PANTHER" id="PTHR43756">
    <property type="entry name" value="CHOLINE MONOOXYGENASE, CHLOROPLASTIC"/>
    <property type="match status" value="1"/>
</dbReference>
<evidence type="ECO:0000259" key="7">
    <source>
        <dbReference type="PROSITE" id="PS51296"/>
    </source>
</evidence>
<dbReference type="SUPFAM" id="SSF55961">
    <property type="entry name" value="Bet v1-like"/>
    <property type="match status" value="1"/>
</dbReference>
<keyword evidence="3" id="KW-0479">Metal-binding</keyword>
<protein>
    <submittedName>
        <fullName evidence="8">Ring hydroxylating dioxygenase subunit alpha</fullName>
    </submittedName>
</protein>
<evidence type="ECO:0000256" key="5">
    <source>
        <dbReference type="ARBA" id="ARBA00023004"/>
    </source>
</evidence>
<proteinExistence type="inferred from homology"/>
<keyword evidence="5" id="KW-0408">Iron</keyword>
<keyword evidence="6" id="KW-0411">Iron-sulfur</keyword>
<evidence type="ECO:0000256" key="3">
    <source>
        <dbReference type="ARBA" id="ARBA00022723"/>
    </source>
</evidence>
<evidence type="ECO:0000313" key="8">
    <source>
        <dbReference type="EMBL" id="AMK59365.1"/>
    </source>
</evidence>
<feature type="domain" description="Rieske" evidence="7">
    <location>
        <begin position="52"/>
        <end position="163"/>
    </location>
</feature>
<dbReference type="AlphaFoldDB" id="A0A126SYI3"/>
<reference evidence="8" key="1">
    <citation type="journal article" date="2016" name="Appl. Environ. Microbiol.">
        <title>Functional Metagenomics of a Biostimulated Petroleum-Contaminated Soil Reveals an Extraordinary Diversity of Extradiol Dioxygenases.</title>
        <authorList>
            <person name="Terron-Gonzalez L."/>
            <person name="Martin-Cabello G."/>
            <person name="Ferrer M."/>
            <person name="Santero E."/>
        </authorList>
    </citation>
    <scope>NUCLEOTIDE SEQUENCE</scope>
</reference>
<dbReference type="GO" id="GO:0051537">
    <property type="term" value="F:2 iron, 2 sulfur cluster binding"/>
    <property type="evidence" value="ECO:0007669"/>
    <property type="project" value="UniProtKB-KW"/>
</dbReference>
<dbReference type="InterPro" id="IPR001663">
    <property type="entry name" value="Rng_hydr_dOase-A"/>
</dbReference>
<dbReference type="PROSITE" id="PS51296">
    <property type="entry name" value="RIESKE"/>
    <property type="match status" value="1"/>
</dbReference>